<sequence length="93" mass="11061">MKHNYKTIRFLTFGVLAVIVLNNAQPNPQWQYCSYKATVRDSVGVLRIQFNVKGIYSPWSSKSRFDKKIYIVRYGNKMSSKEEDSELFFRWLK</sequence>
<dbReference type="AlphaFoldDB" id="A0A0V1DBP8"/>
<evidence type="ECO:0000313" key="2">
    <source>
        <dbReference type="EMBL" id="KRY58913.1"/>
    </source>
</evidence>
<keyword evidence="3" id="KW-1185">Reference proteome</keyword>
<dbReference type="EMBL" id="JYDI01000017">
    <property type="protein sequence ID" value="KRY58913.1"/>
    <property type="molecule type" value="Genomic_DNA"/>
</dbReference>
<evidence type="ECO:0000256" key="1">
    <source>
        <dbReference type="SAM" id="SignalP"/>
    </source>
</evidence>
<name>A0A0V1DBP8_TRIBR</name>
<evidence type="ECO:0000313" key="3">
    <source>
        <dbReference type="Proteomes" id="UP000054653"/>
    </source>
</evidence>
<feature type="signal peptide" evidence="1">
    <location>
        <begin position="1"/>
        <end position="24"/>
    </location>
</feature>
<evidence type="ECO:0008006" key="4">
    <source>
        <dbReference type="Google" id="ProtNLM"/>
    </source>
</evidence>
<protein>
    <recommendedName>
        <fullName evidence="4">Secreted protein</fullName>
    </recommendedName>
</protein>
<gene>
    <name evidence="2" type="ORF">T03_8666</name>
</gene>
<comment type="caution">
    <text evidence="2">The sequence shown here is derived from an EMBL/GenBank/DDBJ whole genome shotgun (WGS) entry which is preliminary data.</text>
</comment>
<organism evidence="2 3">
    <name type="scientific">Trichinella britovi</name>
    <name type="common">Parasitic roundworm</name>
    <dbReference type="NCBI Taxonomy" id="45882"/>
    <lineage>
        <taxon>Eukaryota</taxon>
        <taxon>Metazoa</taxon>
        <taxon>Ecdysozoa</taxon>
        <taxon>Nematoda</taxon>
        <taxon>Enoplea</taxon>
        <taxon>Dorylaimia</taxon>
        <taxon>Trichinellida</taxon>
        <taxon>Trichinellidae</taxon>
        <taxon>Trichinella</taxon>
    </lineage>
</organism>
<dbReference type="Proteomes" id="UP000054653">
    <property type="component" value="Unassembled WGS sequence"/>
</dbReference>
<keyword evidence="1" id="KW-0732">Signal</keyword>
<proteinExistence type="predicted"/>
<feature type="chain" id="PRO_5006876625" description="Secreted protein" evidence="1">
    <location>
        <begin position="25"/>
        <end position="93"/>
    </location>
</feature>
<accession>A0A0V1DBP8</accession>
<reference evidence="2 3" key="1">
    <citation type="submission" date="2015-01" db="EMBL/GenBank/DDBJ databases">
        <title>Evolution of Trichinella species and genotypes.</title>
        <authorList>
            <person name="Korhonen P.K."/>
            <person name="Edoardo P."/>
            <person name="Giuseppe L.R."/>
            <person name="Gasser R.B."/>
        </authorList>
    </citation>
    <scope>NUCLEOTIDE SEQUENCE [LARGE SCALE GENOMIC DNA]</scope>
    <source>
        <strain evidence="2">ISS120</strain>
    </source>
</reference>